<accession>A0ABR2IRR8</accession>
<evidence type="ECO:0000256" key="1">
    <source>
        <dbReference type="SAM" id="MobiDB-lite"/>
    </source>
</evidence>
<sequence length="125" mass="14150">MACKGHFRLGRPITSEKLQRARNKEARSQASLEAYQAQESKWTPRIVQLLLPQVSIKNGRLGHRKILCVVESNDWLVKRFIDKDNEEIYTAPNSPLGSGAASEVGYHTEDIGDKRTMRKGDLTQD</sequence>
<evidence type="ECO:0000313" key="2">
    <source>
        <dbReference type="EMBL" id="KAK8867544.1"/>
    </source>
</evidence>
<name>A0ABR2IRR8_9PEZI</name>
<feature type="compositionally biased region" description="Basic and acidic residues" evidence="1">
    <location>
        <begin position="106"/>
        <end position="125"/>
    </location>
</feature>
<dbReference type="EMBL" id="JAPCWZ010000004">
    <property type="protein sequence ID" value="KAK8867544.1"/>
    <property type="molecule type" value="Genomic_DNA"/>
</dbReference>
<comment type="caution">
    <text evidence="2">The sequence shown here is derived from an EMBL/GenBank/DDBJ whole genome shotgun (WGS) entry which is preliminary data.</text>
</comment>
<reference evidence="2 3" key="1">
    <citation type="journal article" date="2024" name="IMA Fungus">
        <title>Apiospora arundinis, a panoply of carbohydrate-active enzymes and secondary metabolites.</title>
        <authorList>
            <person name="Sorensen T."/>
            <person name="Petersen C."/>
            <person name="Muurmann A.T."/>
            <person name="Christiansen J.V."/>
            <person name="Brundto M.L."/>
            <person name="Overgaard C.K."/>
            <person name="Boysen A.T."/>
            <person name="Wollenberg R.D."/>
            <person name="Larsen T.O."/>
            <person name="Sorensen J.L."/>
            <person name="Nielsen K.L."/>
            <person name="Sondergaard T.E."/>
        </authorList>
    </citation>
    <scope>NUCLEOTIDE SEQUENCE [LARGE SCALE GENOMIC DNA]</scope>
    <source>
        <strain evidence="2 3">AAU 773</strain>
    </source>
</reference>
<gene>
    <name evidence="2" type="ORF">PGQ11_006122</name>
</gene>
<organism evidence="2 3">
    <name type="scientific">Apiospora arundinis</name>
    <dbReference type="NCBI Taxonomy" id="335852"/>
    <lineage>
        <taxon>Eukaryota</taxon>
        <taxon>Fungi</taxon>
        <taxon>Dikarya</taxon>
        <taxon>Ascomycota</taxon>
        <taxon>Pezizomycotina</taxon>
        <taxon>Sordariomycetes</taxon>
        <taxon>Xylariomycetidae</taxon>
        <taxon>Amphisphaeriales</taxon>
        <taxon>Apiosporaceae</taxon>
        <taxon>Apiospora</taxon>
    </lineage>
</organism>
<proteinExistence type="predicted"/>
<feature type="region of interest" description="Disordered" evidence="1">
    <location>
        <begin position="91"/>
        <end position="125"/>
    </location>
</feature>
<dbReference type="Proteomes" id="UP001390339">
    <property type="component" value="Unassembled WGS sequence"/>
</dbReference>
<protein>
    <submittedName>
        <fullName evidence="2">Uncharacterized protein</fullName>
    </submittedName>
</protein>
<keyword evidence="3" id="KW-1185">Reference proteome</keyword>
<evidence type="ECO:0000313" key="3">
    <source>
        <dbReference type="Proteomes" id="UP001390339"/>
    </source>
</evidence>